<proteinExistence type="predicted"/>
<sequence length="700" mass="78257">MTSPATQERGPFREWAPLTTLLQKIPSKIQVGLFPQDINFTCIDAAAEFLAVGTNFGFVYWINRKTEKLETLKSENGSKITCVRIVSTVDFMVAVGDDTGVVTIFLIPKQHPDSLPEILKPKKEKQVERFNISGLHKSPVTTVEWSKNGMKLFSGDQDGLILFTEMDFNLHISKSTELLNEKYPVVQLSYQSGLLLVSTVFRTIIVDLNRNNQVTQVGQKERKMLGILGAVFSKNKNLLRGPTIFASRPGLRIWQADKNGTVTGTLILKDAINAGSLRVELINPAIGNFKRRSRGEISFGVIKTFSDDLLVTYNEEFVYFINPDTISVPAIVMDLRIITDVTCSEDEVFILEGDRNIVRVAAHPDALTPDSGESTDFLSAFTDPAKSLPRGIAELTSKLKSNPIASSLSFPKIKPLNLIPAASILSPIINGIDTSPVMRAEEAVEIPPVYPLDVDTPLVTSIDAIEKQRDRSTQNGVRKDDRKDIFRKIAEQSFEDVVYTPRKDNKSSGKTKKKDTSVDETKMKESFDENVKFECNGASNNSEDFEEEFGQDRRKYLETIEKDVEDKEKLLSNYLSLDLSIYLDKPQPKDANSKSCDLVDAVSNQVNEITQSFALDKGYVEKKLEPSLQLGIMNPDDRFRNSNRVKILSSNLEAEKSMPSKVDKSESDEKKILEINFNALSKEFVKSTIHGDSDDWVLLG</sequence>
<accession>A0ACC2PF09</accession>
<protein>
    <submittedName>
        <fullName evidence="1">Uncharacterized protein</fullName>
    </submittedName>
</protein>
<keyword evidence="2" id="KW-1185">Reference proteome</keyword>
<gene>
    <name evidence="1" type="ORF">QAD02_017844</name>
</gene>
<reference evidence="1" key="1">
    <citation type="submission" date="2023-04" db="EMBL/GenBank/DDBJ databases">
        <title>A chromosome-level genome assembly of the parasitoid wasp Eretmocerus hayati.</title>
        <authorList>
            <person name="Zhong Y."/>
            <person name="Liu S."/>
            <person name="Liu Y."/>
        </authorList>
    </citation>
    <scope>NUCLEOTIDE SEQUENCE</scope>
    <source>
        <strain evidence="1">ZJU_SS_LIU_2023</strain>
    </source>
</reference>
<evidence type="ECO:0000313" key="2">
    <source>
        <dbReference type="Proteomes" id="UP001239111"/>
    </source>
</evidence>
<organism evidence="1 2">
    <name type="scientific">Eretmocerus hayati</name>
    <dbReference type="NCBI Taxonomy" id="131215"/>
    <lineage>
        <taxon>Eukaryota</taxon>
        <taxon>Metazoa</taxon>
        <taxon>Ecdysozoa</taxon>
        <taxon>Arthropoda</taxon>
        <taxon>Hexapoda</taxon>
        <taxon>Insecta</taxon>
        <taxon>Pterygota</taxon>
        <taxon>Neoptera</taxon>
        <taxon>Endopterygota</taxon>
        <taxon>Hymenoptera</taxon>
        <taxon>Apocrita</taxon>
        <taxon>Proctotrupomorpha</taxon>
        <taxon>Chalcidoidea</taxon>
        <taxon>Aphelinidae</taxon>
        <taxon>Aphelininae</taxon>
        <taxon>Eretmocerus</taxon>
    </lineage>
</organism>
<name>A0ACC2PF09_9HYME</name>
<dbReference type="EMBL" id="CM056741">
    <property type="protein sequence ID" value="KAJ8682052.1"/>
    <property type="molecule type" value="Genomic_DNA"/>
</dbReference>
<evidence type="ECO:0000313" key="1">
    <source>
        <dbReference type="EMBL" id="KAJ8682052.1"/>
    </source>
</evidence>
<comment type="caution">
    <text evidence="1">The sequence shown here is derived from an EMBL/GenBank/DDBJ whole genome shotgun (WGS) entry which is preliminary data.</text>
</comment>
<dbReference type="Proteomes" id="UP001239111">
    <property type="component" value="Chromosome 1"/>
</dbReference>